<keyword evidence="2 3" id="KW-0040">ANK repeat</keyword>
<dbReference type="Pfam" id="PF12796">
    <property type="entry name" value="Ank_2"/>
    <property type="match status" value="1"/>
</dbReference>
<proteinExistence type="predicted"/>
<dbReference type="RefSeq" id="WP_229987200.1">
    <property type="nucleotide sequence ID" value="NZ_JAJJMO010000001.1"/>
</dbReference>
<evidence type="ECO:0000256" key="2">
    <source>
        <dbReference type="ARBA" id="ARBA00023043"/>
    </source>
</evidence>
<feature type="repeat" description="ANK" evidence="3">
    <location>
        <begin position="71"/>
        <end position="103"/>
    </location>
</feature>
<dbReference type="InterPro" id="IPR002110">
    <property type="entry name" value="Ankyrin_rpt"/>
</dbReference>
<evidence type="ECO:0000256" key="3">
    <source>
        <dbReference type="PROSITE-ProRule" id="PRU00023"/>
    </source>
</evidence>
<evidence type="ECO:0000313" key="6">
    <source>
        <dbReference type="Proteomes" id="UP001430919"/>
    </source>
</evidence>
<reference evidence="5" key="1">
    <citation type="submission" date="2021-11" db="EMBL/GenBank/DDBJ databases">
        <title>Description of novel Flavobacterium species.</title>
        <authorList>
            <person name="Saticioglu I.B."/>
            <person name="Ay H."/>
            <person name="Altun S."/>
            <person name="Duman M."/>
        </authorList>
    </citation>
    <scope>NUCLEOTIDE SEQUENCE</scope>
    <source>
        <strain evidence="5">F-65</strain>
    </source>
</reference>
<feature type="repeat" description="ANK" evidence="3">
    <location>
        <begin position="39"/>
        <end position="71"/>
    </location>
</feature>
<dbReference type="PROSITE" id="PS50297">
    <property type="entry name" value="ANK_REP_REGION"/>
    <property type="match status" value="2"/>
</dbReference>
<dbReference type="EMBL" id="JAJJMO010000001">
    <property type="protein sequence ID" value="MCC9070466.1"/>
    <property type="molecule type" value="Genomic_DNA"/>
</dbReference>
<dbReference type="SMART" id="SM00248">
    <property type="entry name" value="ANK"/>
    <property type="match status" value="2"/>
</dbReference>
<dbReference type="SUPFAM" id="SSF48403">
    <property type="entry name" value="Ankyrin repeat"/>
    <property type="match status" value="1"/>
</dbReference>
<dbReference type="InterPro" id="IPR036770">
    <property type="entry name" value="Ankyrin_rpt-contain_sf"/>
</dbReference>
<feature type="signal peptide" evidence="4">
    <location>
        <begin position="1"/>
        <end position="21"/>
    </location>
</feature>
<accession>A0ABS8MQF7</accession>
<sequence length="130" mass="14356">MKKSIVYLGIALVALVTNANASNTNFKSHINDKYIIQNYDRSPLNVAISQGDIEAVKKFIDYGADVNKILNGMTPLMAAARYNKVEIIKFLISKGASLDTKNERGYTALKYAEVSKAKDAVELLKSILKK</sequence>
<organism evidence="5 6">
    <name type="scientific">Flavobacterium pisciphilum</name>
    <dbReference type="NCBI Taxonomy" id="2893755"/>
    <lineage>
        <taxon>Bacteria</taxon>
        <taxon>Pseudomonadati</taxon>
        <taxon>Bacteroidota</taxon>
        <taxon>Flavobacteriia</taxon>
        <taxon>Flavobacteriales</taxon>
        <taxon>Flavobacteriaceae</taxon>
        <taxon>Flavobacterium</taxon>
    </lineage>
</organism>
<keyword evidence="4" id="KW-0732">Signal</keyword>
<evidence type="ECO:0000313" key="5">
    <source>
        <dbReference type="EMBL" id="MCC9070466.1"/>
    </source>
</evidence>
<evidence type="ECO:0000256" key="1">
    <source>
        <dbReference type="ARBA" id="ARBA00022737"/>
    </source>
</evidence>
<dbReference type="PROSITE" id="PS50088">
    <property type="entry name" value="ANK_REPEAT"/>
    <property type="match status" value="2"/>
</dbReference>
<protein>
    <submittedName>
        <fullName evidence="5">Ankyrin repeat domain-containing protein</fullName>
    </submittedName>
</protein>
<keyword evidence="1" id="KW-0677">Repeat</keyword>
<feature type="chain" id="PRO_5046269436" evidence="4">
    <location>
        <begin position="22"/>
        <end position="130"/>
    </location>
</feature>
<evidence type="ECO:0000256" key="4">
    <source>
        <dbReference type="SAM" id="SignalP"/>
    </source>
</evidence>
<gene>
    <name evidence="5" type="ORF">LNQ49_02475</name>
</gene>
<comment type="caution">
    <text evidence="5">The sequence shown here is derived from an EMBL/GenBank/DDBJ whole genome shotgun (WGS) entry which is preliminary data.</text>
</comment>
<dbReference type="PANTHER" id="PTHR24171">
    <property type="entry name" value="ANKYRIN REPEAT DOMAIN-CONTAINING PROTEIN 39-RELATED"/>
    <property type="match status" value="1"/>
</dbReference>
<dbReference type="Proteomes" id="UP001430919">
    <property type="component" value="Unassembled WGS sequence"/>
</dbReference>
<dbReference type="Gene3D" id="1.25.40.20">
    <property type="entry name" value="Ankyrin repeat-containing domain"/>
    <property type="match status" value="1"/>
</dbReference>
<name>A0ABS8MQF7_9FLAO</name>
<keyword evidence="6" id="KW-1185">Reference proteome</keyword>